<dbReference type="Proteomes" id="UP000830639">
    <property type="component" value="Chromosome"/>
</dbReference>
<dbReference type="GO" id="GO:0016787">
    <property type="term" value="F:hydrolase activity"/>
    <property type="evidence" value="ECO:0007669"/>
    <property type="project" value="UniProtKB-KW"/>
</dbReference>
<evidence type="ECO:0000313" key="2">
    <source>
        <dbReference type="EMBL" id="UPM53872.1"/>
    </source>
</evidence>
<organism evidence="2 3">
    <name type="scientific">Gottfriedia acidiceleris</name>
    <dbReference type="NCBI Taxonomy" id="371036"/>
    <lineage>
        <taxon>Bacteria</taxon>
        <taxon>Bacillati</taxon>
        <taxon>Bacillota</taxon>
        <taxon>Bacilli</taxon>
        <taxon>Bacillales</taxon>
        <taxon>Bacillaceae</taxon>
        <taxon>Gottfriedia</taxon>
    </lineage>
</organism>
<sequence length="279" mass="32207">MMNHSGTMQSTYKVSGLDVYYELYGYHNSNKQDSKVFVLIHGFLSSCFSFRRLIPFISKDHVVVVIDLPPFGKSGKHLNFKYSYDNFANVVISLVNHLNLQNIYLVGHSMGGQIALYVTKKEPELVKKVILLCSSGYLGRANPHLIISSYFPFFYLYIKRHLAKQGIMNSLISVVHNQKLIDDEMINGYKEPFLQDEIFRALTKMIRDREGDLSPEDLQNISVPTLLIWGEKDKVVPLEVGERLHRDLRYSTLYTYPEAGHLIPEEIPEHIYERISNFV</sequence>
<keyword evidence="3" id="KW-1185">Reference proteome</keyword>
<proteinExistence type="predicted"/>
<dbReference type="InterPro" id="IPR029058">
    <property type="entry name" value="AB_hydrolase_fold"/>
</dbReference>
<dbReference type="InterPro" id="IPR000073">
    <property type="entry name" value="AB_hydrolase_1"/>
</dbReference>
<dbReference type="SUPFAM" id="SSF53474">
    <property type="entry name" value="alpha/beta-Hydrolases"/>
    <property type="match status" value="1"/>
</dbReference>
<gene>
    <name evidence="2" type="ORF">MY490_19265</name>
</gene>
<feature type="domain" description="AB hydrolase-1" evidence="1">
    <location>
        <begin position="36"/>
        <end position="265"/>
    </location>
</feature>
<accession>A0ABY4JK73</accession>
<evidence type="ECO:0000259" key="1">
    <source>
        <dbReference type="Pfam" id="PF00561"/>
    </source>
</evidence>
<reference evidence="2 3" key="1">
    <citation type="submission" date="2022-04" db="EMBL/GenBank/DDBJ databases">
        <title>Mechanism of arsenic methylation and mitigation arsenic toxicity by Bacillus sp. LH14 from an Arsenic-Contaminated Paddy Soil.</title>
        <authorList>
            <person name="Wang D."/>
        </authorList>
    </citation>
    <scope>NUCLEOTIDE SEQUENCE [LARGE SCALE GENOMIC DNA]</scope>
    <source>
        <strain evidence="2 3">LH14</strain>
    </source>
</reference>
<dbReference type="PRINTS" id="PR00412">
    <property type="entry name" value="EPOXHYDRLASE"/>
</dbReference>
<keyword evidence="2" id="KW-0378">Hydrolase</keyword>
<dbReference type="EMBL" id="CP096034">
    <property type="protein sequence ID" value="UPM53872.1"/>
    <property type="molecule type" value="Genomic_DNA"/>
</dbReference>
<dbReference type="Gene3D" id="3.40.50.1820">
    <property type="entry name" value="alpha/beta hydrolase"/>
    <property type="match status" value="1"/>
</dbReference>
<dbReference type="PANTHER" id="PTHR46438:SF11">
    <property type="entry name" value="LIPASE-RELATED"/>
    <property type="match status" value="1"/>
</dbReference>
<protein>
    <submittedName>
        <fullName evidence="2">Alpha/beta hydrolase</fullName>
    </submittedName>
</protein>
<dbReference type="Pfam" id="PF00561">
    <property type="entry name" value="Abhydrolase_1"/>
    <property type="match status" value="1"/>
</dbReference>
<evidence type="ECO:0000313" key="3">
    <source>
        <dbReference type="Proteomes" id="UP000830639"/>
    </source>
</evidence>
<dbReference type="PRINTS" id="PR00111">
    <property type="entry name" value="ABHYDROLASE"/>
</dbReference>
<dbReference type="InterPro" id="IPR000639">
    <property type="entry name" value="Epox_hydrolase-like"/>
</dbReference>
<dbReference type="PANTHER" id="PTHR46438">
    <property type="entry name" value="ALPHA/BETA-HYDROLASES SUPERFAMILY PROTEIN"/>
    <property type="match status" value="1"/>
</dbReference>
<name>A0ABY4JK73_9BACI</name>